<evidence type="ECO:0000259" key="1">
    <source>
        <dbReference type="PROSITE" id="PS51746"/>
    </source>
</evidence>
<reference evidence="2" key="1">
    <citation type="submission" date="2018-10" db="EMBL/GenBank/DDBJ databases">
        <title>Hidden diversity of soil giant viruses.</title>
        <authorList>
            <person name="Schulz F."/>
            <person name="Alteio L."/>
            <person name="Goudeau D."/>
            <person name="Ryan E.M."/>
            <person name="Malmstrom R.R."/>
            <person name="Blanchard J."/>
            <person name="Woyke T."/>
        </authorList>
    </citation>
    <scope>NUCLEOTIDE SEQUENCE</scope>
    <source>
        <strain evidence="2">SAV1</strain>
    </source>
</reference>
<name>A0A3G5AD35_9VIRU</name>
<feature type="domain" description="PPM-type phosphatase" evidence="1">
    <location>
        <begin position="1"/>
        <end position="290"/>
    </location>
</feature>
<dbReference type="Gene3D" id="3.60.40.10">
    <property type="entry name" value="PPM-type phosphatase domain"/>
    <property type="match status" value="1"/>
</dbReference>
<sequence>CRMMGKRNSQEDSFLVSKEKNLFGVFDGHKGAKASKFASEEFQAIFEKELETNQNIGQVLVQSFEKLDQKYLQNWIENGRFDGSTAIVVVVYKNKLHIASAGDSQAIMVRGGHVILKSPVHCLAKNSKEIERILGFGNRIYFDHINYTDGGCATCCDMDKEQYDEIKSNIDHTKPSCPIFMEGRNAYDGSGNAYDGGTSVSRSIGHFNFKNNGMIATPETVGDIEIQSGDIVIIGSNGLWDVFTHEKAIKFVENQMAVWRNNTQRACNDLVQEAFHFGSRDNITAIVIKF</sequence>
<dbReference type="CDD" id="cd00143">
    <property type="entry name" value="PP2Cc"/>
    <property type="match status" value="1"/>
</dbReference>
<dbReference type="EMBL" id="MK072440">
    <property type="protein sequence ID" value="AYV85135.1"/>
    <property type="molecule type" value="Genomic_DNA"/>
</dbReference>
<dbReference type="SMART" id="SM00332">
    <property type="entry name" value="PP2Cc"/>
    <property type="match status" value="1"/>
</dbReference>
<dbReference type="GO" id="GO:0004722">
    <property type="term" value="F:protein serine/threonine phosphatase activity"/>
    <property type="evidence" value="ECO:0007669"/>
    <property type="project" value="InterPro"/>
</dbReference>
<proteinExistence type="predicted"/>
<feature type="non-terminal residue" evidence="2">
    <location>
        <position position="1"/>
    </location>
</feature>
<dbReference type="InterPro" id="IPR015655">
    <property type="entry name" value="PP2C"/>
</dbReference>
<dbReference type="InterPro" id="IPR036457">
    <property type="entry name" value="PPM-type-like_dom_sf"/>
</dbReference>
<organism evidence="2">
    <name type="scientific">Satyrvirus sp</name>
    <dbReference type="NCBI Taxonomy" id="2487771"/>
    <lineage>
        <taxon>Viruses</taxon>
        <taxon>Varidnaviria</taxon>
        <taxon>Bamfordvirae</taxon>
        <taxon>Nucleocytoviricota</taxon>
        <taxon>Megaviricetes</taxon>
        <taxon>Imitervirales</taxon>
        <taxon>Mimiviridae</taxon>
        <taxon>Megamimivirinae</taxon>
    </lineage>
</organism>
<gene>
    <name evidence="2" type="ORF">Satyrvirus4_32</name>
</gene>
<dbReference type="InterPro" id="IPR001932">
    <property type="entry name" value="PPM-type_phosphatase-like_dom"/>
</dbReference>
<dbReference type="PANTHER" id="PTHR13832">
    <property type="entry name" value="PROTEIN PHOSPHATASE 2C"/>
    <property type="match status" value="1"/>
</dbReference>
<accession>A0A3G5AD35</accession>
<dbReference type="SUPFAM" id="SSF81606">
    <property type="entry name" value="PP2C-like"/>
    <property type="match status" value="1"/>
</dbReference>
<evidence type="ECO:0000313" key="2">
    <source>
        <dbReference type="EMBL" id="AYV85135.1"/>
    </source>
</evidence>
<protein>
    <submittedName>
        <fullName evidence="2">Protein phosphatase 2c-like protein</fullName>
    </submittedName>
</protein>
<dbReference type="Pfam" id="PF00481">
    <property type="entry name" value="PP2C"/>
    <property type="match status" value="1"/>
</dbReference>
<dbReference type="PANTHER" id="PTHR13832:SF827">
    <property type="entry name" value="PROTEIN PHOSPHATASE 1L"/>
    <property type="match status" value="1"/>
</dbReference>
<dbReference type="PROSITE" id="PS51746">
    <property type="entry name" value="PPM_2"/>
    <property type="match status" value="1"/>
</dbReference>